<accession>A0ABN0GC34</accession>
<evidence type="ECO:0000313" key="4">
    <source>
        <dbReference type="Proteomes" id="UP000004682"/>
    </source>
</evidence>
<evidence type="ECO:0000313" key="3">
    <source>
        <dbReference type="EMBL" id="EIP89757.1"/>
    </source>
</evidence>
<evidence type="ECO:0000256" key="1">
    <source>
        <dbReference type="SAM" id="MobiDB-lite"/>
    </source>
</evidence>
<keyword evidence="4" id="KW-1185">Reference proteome</keyword>
<dbReference type="EMBL" id="JH692061">
    <property type="protein sequence ID" value="EIP89757.1"/>
    <property type="molecule type" value="Genomic_DNA"/>
</dbReference>
<keyword evidence="2" id="KW-1133">Transmembrane helix</keyword>
<sequence>MTRAVRGCGLRAARTKRGLAAMRDGVRVTKRFLGVLTMLRWLISILFLANMLAFVVVRGVFGPLPAAGPREPGHALLQVRPDALRVTPLSQAADQPIVGGPIVSPTLDTAPLNAFGAAPGWPAALASSSSPAASALAPTSPRAPAAR</sequence>
<dbReference type="Proteomes" id="UP000004682">
    <property type="component" value="Unassembled WGS sequence"/>
</dbReference>
<organism evidence="3 4">
    <name type="scientific">Burkholderia humptydooensis MSMB43</name>
    <dbReference type="NCBI Taxonomy" id="441157"/>
    <lineage>
        <taxon>Bacteria</taxon>
        <taxon>Pseudomonadati</taxon>
        <taxon>Pseudomonadota</taxon>
        <taxon>Betaproteobacteria</taxon>
        <taxon>Burkholderiales</taxon>
        <taxon>Burkholderiaceae</taxon>
        <taxon>Burkholderia</taxon>
        <taxon>pseudomallei group</taxon>
    </lineage>
</organism>
<evidence type="ECO:0000256" key="2">
    <source>
        <dbReference type="SAM" id="Phobius"/>
    </source>
</evidence>
<gene>
    <name evidence="3" type="ORF">A33K_13339</name>
</gene>
<proteinExistence type="predicted"/>
<protein>
    <submittedName>
        <fullName evidence="3">Uncharacterized protein</fullName>
    </submittedName>
</protein>
<feature type="transmembrane region" description="Helical" evidence="2">
    <location>
        <begin position="41"/>
        <end position="61"/>
    </location>
</feature>
<reference evidence="4" key="1">
    <citation type="journal article" date="2012" name="J. Bacteriol.">
        <title>Revised Genome Sequence of Burkholderia thailandensis MSMB43 with Improved Annotation.</title>
        <authorList>
            <person name="Zhuo Y."/>
            <person name="Liu L."/>
            <person name="Wang Q."/>
            <person name="Liu X."/>
            <person name="Ren B."/>
            <person name="Liu M."/>
            <person name="Ni P."/>
            <person name="Cheng Y.Q."/>
            <person name="Zhang L."/>
        </authorList>
    </citation>
    <scope>NUCLEOTIDE SEQUENCE [LARGE SCALE GENOMIC DNA]</scope>
    <source>
        <strain evidence="4">MSMB43</strain>
    </source>
</reference>
<keyword evidence="2" id="KW-0472">Membrane</keyword>
<feature type="region of interest" description="Disordered" evidence="1">
    <location>
        <begin position="123"/>
        <end position="147"/>
    </location>
</feature>
<name>A0ABN0GC34_9BURK</name>
<keyword evidence="2" id="KW-0812">Transmembrane</keyword>